<evidence type="ECO:0000259" key="2">
    <source>
        <dbReference type="PROSITE" id="PS50110"/>
    </source>
</evidence>
<dbReference type="InterPro" id="IPR007492">
    <property type="entry name" value="LytTR_DNA-bd_dom"/>
</dbReference>
<dbReference type="Gene3D" id="2.40.50.1020">
    <property type="entry name" value="LytTr DNA-binding domain"/>
    <property type="match status" value="1"/>
</dbReference>
<accession>A0A4U6D9J1</accession>
<dbReference type="Pfam" id="PF04397">
    <property type="entry name" value="LytTR"/>
    <property type="match status" value="1"/>
</dbReference>
<dbReference type="PANTHER" id="PTHR37299">
    <property type="entry name" value="TRANSCRIPTIONAL REGULATOR-RELATED"/>
    <property type="match status" value="1"/>
</dbReference>
<evidence type="ECO:0000256" key="1">
    <source>
        <dbReference type="PROSITE-ProRule" id="PRU00169"/>
    </source>
</evidence>
<evidence type="ECO:0000313" key="4">
    <source>
        <dbReference type="EMBL" id="TKT92828.1"/>
    </source>
</evidence>
<gene>
    <name evidence="4" type="ORF">FDK13_08525</name>
</gene>
<keyword evidence="1" id="KW-0597">Phosphoprotein</keyword>
<dbReference type="PROSITE" id="PS50110">
    <property type="entry name" value="RESPONSE_REGULATORY"/>
    <property type="match status" value="1"/>
</dbReference>
<dbReference type="AlphaFoldDB" id="A0A4U6D9J1"/>
<comment type="caution">
    <text evidence="4">The sequence shown here is derived from an EMBL/GenBank/DDBJ whole genome shotgun (WGS) entry which is preliminary data.</text>
</comment>
<organism evidence="4 5">
    <name type="scientific">Dyadobacter frigoris</name>
    <dbReference type="NCBI Taxonomy" id="2576211"/>
    <lineage>
        <taxon>Bacteria</taxon>
        <taxon>Pseudomonadati</taxon>
        <taxon>Bacteroidota</taxon>
        <taxon>Cytophagia</taxon>
        <taxon>Cytophagales</taxon>
        <taxon>Spirosomataceae</taxon>
        <taxon>Dyadobacter</taxon>
    </lineage>
</organism>
<dbReference type="SMART" id="SM00448">
    <property type="entry name" value="REC"/>
    <property type="match status" value="1"/>
</dbReference>
<feature type="domain" description="HTH LytTR-type" evidence="3">
    <location>
        <begin position="144"/>
        <end position="235"/>
    </location>
</feature>
<feature type="modified residue" description="4-aspartylphosphate" evidence="1">
    <location>
        <position position="55"/>
    </location>
</feature>
<dbReference type="Gene3D" id="3.40.50.2300">
    <property type="match status" value="1"/>
</dbReference>
<dbReference type="PANTHER" id="PTHR37299:SF1">
    <property type="entry name" value="STAGE 0 SPORULATION PROTEIN A HOMOLOG"/>
    <property type="match status" value="1"/>
</dbReference>
<evidence type="ECO:0000313" key="5">
    <source>
        <dbReference type="Proteomes" id="UP000304900"/>
    </source>
</evidence>
<feature type="domain" description="Response regulatory" evidence="2">
    <location>
        <begin position="3"/>
        <end position="116"/>
    </location>
</feature>
<dbReference type="InterPro" id="IPR011006">
    <property type="entry name" value="CheY-like_superfamily"/>
</dbReference>
<dbReference type="RefSeq" id="WP_137339555.1">
    <property type="nucleotide sequence ID" value="NZ_BSQH01000010.1"/>
</dbReference>
<dbReference type="Proteomes" id="UP000304900">
    <property type="component" value="Unassembled WGS sequence"/>
</dbReference>
<keyword evidence="5" id="KW-1185">Reference proteome</keyword>
<sequence>MLKAVIIDDEPDCVKLLALQLKMYCPQVQVVAECTESHEGLGKITELHPDIVFLDIEMPQMNGFQLLEKIGHINFSLVFVTAYDQFAVKAFRFSALDYLLKPIDGKDLKVAVEKAENRKWPDKQQLNLLKHQLHGSEKSLPEKIALPFQNGVTFVEIKNVIYCESDNNYTRFNMLDGHQHTVAKTLGDIQEVLEERNFLRVHRQYLVNLDHIKKYVRGDGNYLILSTNKNIPVARNQKDRLIEKFGWL</sequence>
<dbReference type="GO" id="GO:0000156">
    <property type="term" value="F:phosphorelay response regulator activity"/>
    <property type="evidence" value="ECO:0007669"/>
    <property type="project" value="InterPro"/>
</dbReference>
<dbReference type="InterPro" id="IPR046947">
    <property type="entry name" value="LytR-like"/>
</dbReference>
<protein>
    <submittedName>
        <fullName evidence="4">Response regulator</fullName>
    </submittedName>
</protein>
<dbReference type="Pfam" id="PF00072">
    <property type="entry name" value="Response_reg"/>
    <property type="match status" value="1"/>
</dbReference>
<name>A0A4U6D9J1_9BACT</name>
<evidence type="ECO:0000259" key="3">
    <source>
        <dbReference type="PROSITE" id="PS50930"/>
    </source>
</evidence>
<dbReference type="PROSITE" id="PS50930">
    <property type="entry name" value="HTH_LYTTR"/>
    <property type="match status" value="1"/>
</dbReference>
<dbReference type="GO" id="GO:0003677">
    <property type="term" value="F:DNA binding"/>
    <property type="evidence" value="ECO:0007669"/>
    <property type="project" value="InterPro"/>
</dbReference>
<dbReference type="InterPro" id="IPR001789">
    <property type="entry name" value="Sig_transdc_resp-reg_receiver"/>
</dbReference>
<dbReference type="EMBL" id="SZVO01000003">
    <property type="protein sequence ID" value="TKT92828.1"/>
    <property type="molecule type" value="Genomic_DNA"/>
</dbReference>
<reference evidence="4 5" key="1">
    <citation type="submission" date="2019-05" db="EMBL/GenBank/DDBJ databases">
        <title>Dyadobacter AR-3-8 sp. nov., isolated from arctic soil.</title>
        <authorList>
            <person name="Chaudhary D.K."/>
        </authorList>
    </citation>
    <scope>NUCLEOTIDE SEQUENCE [LARGE SCALE GENOMIC DNA]</scope>
    <source>
        <strain evidence="4 5">AR-3-8</strain>
    </source>
</reference>
<proteinExistence type="predicted"/>
<dbReference type="OrthoDB" id="1646880at2"/>
<dbReference type="SMART" id="SM00850">
    <property type="entry name" value="LytTR"/>
    <property type="match status" value="1"/>
</dbReference>
<dbReference type="SUPFAM" id="SSF52172">
    <property type="entry name" value="CheY-like"/>
    <property type="match status" value="1"/>
</dbReference>